<dbReference type="InterPro" id="IPR011711">
    <property type="entry name" value="GntR_C"/>
</dbReference>
<evidence type="ECO:0000259" key="4">
    <source>
        <dbReference type="PROSITE" id="PS50949"/>
    </source>
</evidence>
<evidence type="ECO:0000256" key="3">
    <source>
        <dbReference type="ARBA" id="ARBA00023163"/>
    </source>
</evidence>
<organism evidence="5 6">
    <name type="scientific">Roseomonas mucosa</name>
    <dbReference type="NCBI Taxonomy" id="207340"/>
    <lineage>
        <taxon>Bacteria</taxon>
        <taxon>Pseudomonadati</taxon>
        <taxon>Pseudomonadota</taxon>
        <taxon>Alphaproteobacteria</taxon>
        <taxon>Acetobacterales</taxon>
        <taxon>Roseomonadaceae</taxon>
        <taxon>Roseomonas</taxon>
    </lineage>
</organism>
<dbReference type="Pfam" id="PF07729">
    <property type="entry name" value="FCD"/>
    <property type="match status" value="1"/>
</dbReference>
<dbReference type="SMART" id="SM00345">
    <property type="entry name" value="HTH_GNTR"/>
    <property type="match status" value="1"/>
</dbReference>
<keyword evidence="1" id="KW-0805">Transcription regulation</keyword>
<dbReference type="RefSeq" id="WP_019460821.1">
    <property type="nucleotide sequence ID" value="NZ_AP031462.1"/>
</dbReference>
<dbReference type="PANTHER" id="PTHR43537">
    <property type="entry name" value="TRANSCRIPTIONAL REGULATOR, GNTR FAMILY"/>
    <property type="match status" value="1"/>
</dbReference>
<name>A0A379MZV1_9PROT</name>
<dbReference type="SMART" id="SM00895">
    <property type="entry name" value="FCD"/>
    <property type="match status" value="1"/>
</dbReference>
<evidence type="ECO:0000313" key="6">
    <source>
        <dbReference type="Proteomes" id="UP000254919"/>
    </source>
</evidence>
<dbReference type="PANTHER" id="PTHR43537:SF20">
    <property type="entry name" value="HTH-TYPE TRANSCRIPTIONAL REPRESSOR GLAR"/>
    <property type="match status" value="1"/>
</dbReference>
<accession>A0A379MZV1</accession>
<gene>
    <name evidence="5" type="primary">csiR</name>
    <name evidence="5" type="ORF">NCTC13291_01926</name>
</gene>
<dbReference type="Proteomes" id="UP000254919">
    <property type="component" value="Unassembled WGS sequence"/>
</dbReference>
<dbReference type="InterPro" id="IPR036390">
    <property type="entry name" value="WH_DNA-bd_sf"/>
</dbReference>
<dbReference type="SUPFAM" id="SSF46785">
    <property type="entry name" value="Winged helix' DNA-binding domain"/>
    <property type="match status" value="1"/>
</dbReference>
<dbReference type="InterPro" id="IPR036388">
    <property type="entry name" value="WH-like_DNA-bd_sf"/>
</dbReference>
<dbReference type="EMBL" id="UGVN01000001">
    <property type="protein sequence ID" value="SUE40366.1"/>
    <property type="molecule type" value="Genomic_DNA"/>
</dbReference>
<dbReference type="AlphaFoldDB" id="A0A379MZV1"/>
<dbReference type="PROSITE" id="PS50949">
    <property type="entry name" value="HTH_GNTR"/>
    <property type="match status" value="1"/>
</dbReference>
<sequence length="231" mass="26019">MQQVKERAETRTLAGDAYATILDAIRRGSLPPGQRLRFADLQTLCGTSVSPVREALVRLTAEGFTLADNHRGFWVAPVSAAEMMDIVHNRQLLEGEALRLSILHGDAEWESRVLAAHHLMARLPRERDDIPSAMRDDWEQKHTVFHTSLLSACGSPILTGLCGALLARAELYRRMSVSIPGVKRDVVREHRDILDATLARRPEEAVQALREHYQRTADAVRLFFDRRQEPG</sequence>
<evidence type="ECO:0000313" key="5">
    <source>
        <dbReference type="EMBL" id="SUE40366.1"/>
    </source>
</evidence>
<dbReference type="GO" id="GO:0003700">
    <property type="term" value="F:DNA-binding transcription factor activity"/>
    <property type="evidence" value="ECO:0007669"/>
    <property type="project" value="InterPro"/>
</dbReference>
<evidence type="ECO:0000256" key="1">
    <source>
        <dbReference type="ARBA" id="ARBA00023015"/>
    </source>
</evidence>
<dbReference type="Gene3D" id="1.10.10.10">
    <property type="entry name" value="Winged helix-like DNA-binding domain superfamily/Winged helix DNA-binding domain"/>
    <property type="match status" value="1"/>
</dbReference>
<dbReference type="Pfam" id="PF00392">
    <property type="entry name" value="GntR"/>
    <property type="match status" value="1"/>
</dbReference>
<reference evidence="5 6" key="1">
    <citation type="submission" date="2018-06" db="EMBL/GenBank/DDBJ databases">
        <authorList>
            <consortium name="Pathogen Informatics"/>
            <person name="Doyle S."/>
        </authorList>
    </citation>
    <scope>NUCLEOTIDE SEQUENCE [LARGE SCALE GENOMIC DNA]</scope>
    <source>
        <strain evidence="5 6">NCTC13291</strain>
    </source>
</reference>
<dbReference type="InterPro" id="IPR008920">
    <property type="entry name" value="TF_FadR/GntR_C"/>
</dbReference>
<protein>
    <submittedName>
        <fullName evidence="5">Carbon starvation induced regulator</fullName>
    </submittedName>
</protein>
<dbReference type="InterPro" id="IPR000524">
    <property type="entry name" value="Tscrpt_reg_HTH_GntR"/>
</dbReference>
<dbReference type="GO" id="GO:0003677">
    <property type="term" value="F:DNA binding"/>
    <property type="evidence" value="ECO:0007669"/>
    <property type="project" value="UniProtKB-KW"/>
</dbReference>
<feature type="domain" description="HTH gntR-type" evidence="4">
    <location>
        <begin position="11"/>
        <end position="78"/>
    </location>
</feature>
<keyword evidence="3" id="KW-0804">Transcription</keyword>
<dbReference type="SUPFAM" id="SSF48008">
    <property type="entry name" value="GntR ligand-binding domain-like"/>
    <property type="match status" value="1"/>
</dbReference>
<dbReference type="GeneID" id="99632978"/>
<evidence type="ECO:0000256" key="2">
    <source>
        <dbReference type="ARBA" id="ARBA00023125"/>
    </source>
</evidence>
<dbReference type="Gene3D" id="1.20.120.530">
    <property type="entry name" value="GntR ligand-binding domain-like"/>
    <property type="match status" value="1"/>
</dbReference>
<keyword evidence="2" id="KW-0238">DNA-binding</keyword>
<proteinExistence type="predicted"/>